<protein>
    <submittedName>
        <fullName evidence="2">Uncharacterized protein</fullName>
    </submittedName>
</protein>
<dbReference type="AlphaFoldDB" id="A0AAN9BSY0"/>
<evidence type="ECO:0000256" key="1">
    <source>
        <dbReference type="SAM" id="MobiDB-lite"/>
    </source>
</evidence>
<organism evidence="2 3">
    <name type="scientific">Littorina saxatilis</name>
    <dbReference type="NCBI Taxonomy" id="31220"/>
    <lineage>
        <taxon>Eukaryota</taxon>
        <taxon>Metazoa</taxon>
        <taxon>Spiralia</taxon>
        <taxon>Lophotrochozoa</taxon>
        <taxon>Mollusca</taxon>
        <taxon>Gastropoda</taxon>
        <taxon>Caenogastropoda</taxon>
        <taxon>Littorinimorpha</taxon>
        <taxon>Littorinoidea</taxon>
        <taxon>Littorinidae</taxon>
        <taxon>Littorina</taxon>
    </lineage>
</organism>
<sequence>MVLAFIITSLTGDTPLVLYYQVYGQLLQPVREPSDAEPSNKRDSSAGSETGESLQKLCKQHISRVADQVHSEYQFRRDTNNLTPEEDIQRLNNDDTLPEFEVGHFRAETPVFSSGNPGDTDKTSCKNYQHVTWMGAALTGFILLCESCENRVVAEQVLRLLVRFLQEHVRVLNHPTEIAHKVERVAEVLDRILPDGNLLFMNHRVVRQIEKELETVMKTSS</sequence>
<dbReference type="EMBL" id="JBAMIC010000003">
    <property type="protein sequence ID" value="KAK7110595.1"/>
    <property type="molecule type" value="Genomic_DNA"/>
</dbReference>
<accession>A0AAN9BSY0</accession>
<dbReference type="GO" id="GO:0000724">
    <property type="term" value="P:double-strand break repair via homologous recombination"/>
    <property type="evidence" value="ECO:0007669"/>
    <property type="project" value="InterPro"/>
</dbReference>
<name>A0AAN9BSY0_9CAEN</name>
<dbReference type="GO" id="GO:0005829">
    <property type="term" value="C:cytosol"/>
    <property type="evidence" value="ECO:0007669"/>
    <property type="project" value="TreeGrafter"/>
</dbReference>
<dbReference type="Proteomes" id="UP001374579">
    <property type="component" value="Unassembled WGS sequence"/>
</dbReference>
<gene>
    <name evidence="2" type="ORF">V1264_014439</name>
</gene>
<feature type="compositionally biased region" description="Basic and acidic residues" evidence="1">
    <location>
        <begin position="32"/>
        <end position="44"/>
    </location>
</feature>
<comment type="caution">
    <text evidence="2">The sequence shown here is derived from an EMBL/GenBank/DDBJ whole genome shotgun (WGS) entry which is preliminary data.</text>
</comment>
<evidence type="ECO:0000313" key="2">
    <source>
        <dbReference type="EMBL" id="KAK7110595.1"/>
    </source>
</evidence>
<dbReference type="PANTHER" id="PTHR16120:SF0">
    <property type="entry name" value="AP-5 COMPLEX SUBUNIT SIGMA-1"/>
    <property type="match status" value="1"/>
</dbReference>
<keyword evidence="3" id="KW-1185">Reference proteome</keyword>
<dbReference type="InterPro" id="IPR029392">
    <property type="entry name" value="AP-5_subunit_s1"/>
</dbReference>
<evidence type="ECO:0000313" key="3">
    <source>
        <dbReference type="Proteomes" id="UP001374579"/>
    </source>
</evidence>
<dbReference type="PANTHER" id="PTHR16120">
    <property type="entry name" value="AP-5 COMPLEX SUBUNIT SIGMA-1"/>
    <property type="match status" value="1"/>
</dbReference>
<dbReference type="GO" id="GO:0016197">
    <property type="term" value="P:endosomal transport"/>
    <property type="evidence" value="ECO:0007669"/>
    <property type="project" value="InterPro"/>
</dbReference>
<dbReference type="Pfam" id="PF15001">
    <property type="entry name" value="AP-5_subunit_s1"/>
    <property type="match status" value="1"/>
</dbReference>
<reference evidence="2 3" key="1">
    <citation type="submission" date="2024-02" db="EMBL/GenBank/DDBJ databases">
        <title>Chromosome-scale genome assembly of the rough periwinkle Littorina saxatilis.</title>
        <authorList>
            <person name="De Jode A."/>
            <person name="Faria R."/>
            <person name="Formenti G."/>
            <person name="Sims Y."/>
            <person name="Smith T.P."/>
            <person name="Tracey A."/>
            <person name="Wood J.M.D."/>
            <person name="Zagrodzka Z.B."/>
            <person name="Johannesson K."/>
            <person name="Butlin R.K."/>
            <person name="Leder E.H."/>
        </authorList>
    </citation>
    <scope>NUCLEOTIDE SEQUENCE [LARGE SCALE GENOMIC DNA]</scope>
    <source>
        <strain evidence="2">Snail1</strain>
        <tissue evidence="2">Muscle</tissue>
    </source>
</reference>
<dbReference type="GO" id="GO:0005770">
    <property type="term" value="C:late endosome"/>
    <property type="evidence" value="ECO:0007669"/>
    <property type="project" value="TreeGrafter"/>
</dbReference>
<dbReference type="GO" id="GO:0030119">
    <property type="term" value="C:AP-type membrane coat adaptor complex"/>
    <property type="evidence" value="ECO:0007669"/>
    <property type="project" value="InterPro"/>
</dbReference>
<proteinExistence type="predicted"/>
<dbReference type="GO" id="GO:0005764">
    <property type="term" value="C:lysosome"/>
    <property type="evidence" value="ECO:0007669"/>
    <property type="project" value="TreeGrafter"/>
</dbReference>
<feature type="region of interest" description="Disordered" evidence="1">
    <location>
        <begin position="31"/>
        <end position="52"/>
    </location>
</feature>